<dbReference type="InterPro" id="IPR021109">
    <property type="entry name" value="Peptidase_aspartic_dom_sf"/>
</dbReference>
<organism evidence="9 10">
    <name type="scientific">Plutella xylostella</name>
    <name type="common">Diamondback moth</name>
    <name type="synonym">Plutella maculipennis</name>
    <dbReference type="NCBI Taxonomy" id="51655"/>
    <lineage>
        <taxon>Eukaryota</taxon>
        <taxon>Metazoa</taxon>
        <taxon>Ecdysozoa</taxon>
        <taxon>Arthropoda</taxon>
        <taxon>Hexapoda</taxon>
        <taxon>Insecta</taxon>
        <taxon>Pterygota</taxon>
        <taxon>Neoptera</taxon>
        <taxon>Endopterygota</taxon>
        <taxon>Lepidoptera</taxon>
        <taxon>Glossata</taxon>
        <taxon>Ditrysia</taxon>
        <taxon>Yponomeutoidea</taxon>
        <taxon>Plutellidae</taxon>
        <taxon>Plutella</taxon>
    </lineage>
</organism>
<dbReference type="PROSITE" id="PS50878">
    <property type="entry name" value="RT_POL"/>
    <property type="match status" value="1"/>
</dbReference>
<evidence type="ECO:0000259" key="7">
    <source>
        <dbReference type="PROSITE" id="PS50158"/>
    </source>
</evidence>
<dbReference type="Pfam" id="PF00078">
    <property type="entry name" value="RVT_1"/>
    <property type="match status" value="1"/>
</dbReference>
<evidence type="ECO:0000256" key="1">
    <source>
        <dbReference type="ARBA" id="ARBA00022679"/>
    </source>
</evidence>
<dbReference type="InterPro" id="IPR043502">
    <property type="entry name" value="DNA/RNA_pol_sf"/>
</dbReference>
<comment type="caution">
    <text evidence="9">The sequence shown here is derived from an EMBL/GenBank/DDBJ whole genome shotgun (WGS) entry which is preliminary data.</text>
</comment>
<dbReference type="InterPro" id="IPR001878">
    <property type="entry name" value="Znf_CCHC"/>
</dbReference>
<dbReference type="Proteomes" id="UP000823941">
    <property type="component" value="Chromosome 22"/>
</dbReference>
<reference evidence="9 10" key="1">
    <citation type="submission" date="2021-06" db="EMBL/GenBank/DDBJ databases">
        <title>A haploid diamondback moth (Plutella xylostella L.) genome assembly resolves 31 chromosomes and identifies a diamide resistance mutation.</title>
        <authorList>
            <person name="Ward C.M."/>
            <person name="Perry K.D."/>
            <person name="Baker G."/>
            <person name="Powis K."/>
            <person name="Heckel D.G."/>
            <person name="Baxter S.W."/>
        </authorList>
    </citation>
    <scope>NUCLEOTIDE SEQUENCE [LARGE SCALE GENOMIC DNA]</scope>
    <source>
        <strain evidence="9 10">LV</strain>
        <tissue evidence="9">Single pupa</tissue>
    </source>
</reference>
<evidence type="ECO:0000256" key="2">
    <source>
        <dbReference type="ARBA" id="ARBA00022695"/>
    </source>
</evidence>
<protein>
    <recommendedName>
        <fullName evidence="11">Reverse transcriptase</fullName>
    </recommendedName>
</protein>
<evidence type="ECO:0000256" key="5">
    <source>
        <dbReference type="PROSITE-ProRule" id="PRU00047"/>
    </source>
</evidence>
<dbReference type="SUPFAM" id="SSF57756">
    <property type="entry name" value="Retrovirus zinc finger-like domains"/>
    <property type="match status" value="1"/>
</dbReference>
<evidence type="ECO:0000256" key="3">
    <source>
        <dbReference type="ARBA" id="ARBA00022722"/>
    </source>
</evidence>
<dbReference type="SMART" id="SM00343">
    <property type="entry name" value="ZnF_C2HC"/>
    <property type="match status" value="2"/>
</dbReference>
<dbReference type="PROSITE" id="PS50158">
    <property type="entry name" value="ZF_CCHC"/>
    <property type="match status" value="1"/>
</dbReference>
<keyword evidence="4" id="KW-0255">Endonuclease</keyword>
<dbReference type="InterPro" id="IPR050951">
    <property type="entry name" value="Retrovirus_Pol_polyprotein"/>
</dbReference>
<keyword evidence="10" id="KW-1185">Reference proteome</keyword>
<keyword evidence="5" id="KW-0479">Metal-binding</keyword>
<feature type="domain" description="Reverse transcriptase" evidence="8">
    <location>
        <begin position="627"/>
        <end position="805"/>
    </location>
</feature>
<evidence type="ECO:0008006" key="11">
    <source>
        <dbReference type="Google" id="ProtNLM"/>
    </source>
</evidence>
<keyword evidence="3" id="KW-0540">Nuclease</keyword>
<keyword evidence="5" id="KW-0863">Zinc-finger</keyword>
<dbReference type="Pfam" id="PF03732">
    <property type="entry name" value="Retrotrans_gag"/>
    <property type="match status" value="1"/>
</dbReference>
<keyword evidence="1" id="KW-0808">Transferase</keyword>
<feature type="domain" description="CCHC-type" evidence="7">
    <location>
        <begin position="241"/>
        <end position="256"/>
    </location>
</feature>
<evidence type="ECO:0000259" key="8">
    <source>
        <dbReference type="PROSITE" id="PS50878"/>
    </source>
</evidence>
<proteinExistence type="predicted"/>
<dbReference type="PANTHER" id="PTHR37984:SF5">
    <property type="entry name" value="PROTEIN NYNRIN-LIKE"/>
    <property type="match status" value="1"/>
</dbReference>
<feature type="region of interest" description="Disordered" evidence="6">
    <location>
        <begin position="19"/>
        <end position="44"/>
    </location>
</feature>
<evidence type="ECO:0000313" key="10">
    <source>
        <dbReference type="Proteomes" id="UP000823941"/>
    </source>
</evidence>
<dbReference type="PANTHER" id="PTHR37984">
    <property type="entry name" value="PROTEIN CBG26694"/>
    <property type="match status" value="1"/>
</dbReference>
<dbReference type="InterPro" id="IPR043128">
    <property type="entry name" value="Rev_trsase/Diguanyl_cyclase"/>
</dbReference>
<dbReference type="SUPFAM" id="SSF56672">
    <property type="entry name" value="DNA/RNA polymerases"/>
    <property type="match status" value="1"/>
</dbReference>
<dbReference type="EMBL" id="JAHIBW010000022">
    <property type="protein sequence ID" value="KAG7299353.1"/>
    <property type="molecule type" value="Genomic_DNA"/>
</dbReference>
<dbReference type="InterPro" id="IPR005162">
    <property type="entry name" value="Retrotrans_gag_dom"/>
</dbReference>
<dbReference type="Gene3D" id="3.10.10.10">
    <property type="entry name" value="HIV Type 1 Reverse Transcriptase, subunit A, domain 1"/>
    <property type="match status" value="1"/>
</dbReference>
<keyword evidence="4" id="KW-0378">Hydrolase</keyword>
<dbReference type="InterPro" id="IPR036875">
    <property type="entry name" value="Znf_CCHC_sf"/>
</dbReference>
<dbReference type="Gene3D" id="2.40.70.10">
    <property type="entry name" value="Acid Proteases"/>
    <property type="match status" value="1"/>
</dbReference>
<gene>
    <name evidence="9" type="ORF">JYU34_016285</name>
</gene>
<dbReference type="InterPro" id="IPR000477">
    <property type="entry name" value="RT_dom"/>
</dbReference>
<evidence type="ECO:0000256" key="4">
    <source>
        <dbReference type="ARBA" id="ARBA00022759"/>
    </source>
</evidence>
<dbReference type="Gene3D" id="4.10.60.10">
    <property type="entry name" value="Zinc finger, CCHC-type"/>
    <property type="match status" value="1"/>
</dbReference>
<keyword evidence="5" id="KW-0862">Zinc</keyword>
<dbReference type="Gene3D" id="3.30.70.270">
    <property type="match status" value="2"/>
</dbReference>
<sequence>MSGPYAAGLGMKKRTISHVSTTDDEENEENFFSSNDAMPAPTKRRRVTHADAEVVPKFRPEDSNSSVSSWLHKIDQLGDVYGWDATEKQFVMQLRLRGSARRWYDELENYNLRWEDWKSALRTAFPRSTDYVDRLEAMLSRTKRDTETMTNYFHDKVSLLKKCEIEGESAISCIIRGLPVELRANAKAYQCETPELLYYGYLSSLENYRKVEAAASTKRSTWRRGATDVYVATSQPSGVKRCYACRRVGHDARDCRTQQRCDTCQRAGHTSTTCWFASAPSSSRAPVQQAPSRVSRIMFTTISTCQDIYKRLVYIGAIVLLAFIDTGSKLNILTSKRAKMLDLNVVPSDIVMRGFGGAHIKSLGRTRIDVSIDDICLSGEVEITDYDLSDIDLIIGQSMINQPGISLVTTTNTVEFVQTKEVENCLMNCKLEDNDFNSKYCVYLKCDVKIPAQSACYINVFVDIESNDNSCCFLTNSIYVHNGQMCYAIPGRVICIEGYLKFINLSDEVISLPAHKLVARAELVSLVPDNFRDVMAVELHTKSTRNVPLLDPNEIDIGELSGEDNDKLLTLLSKYSHMFAKDTKDLGCTDLIKMQIQTTTDKPVHFKPYRLSHKENEIVNEKVQDLIDSEIVRESMSEYASPVILVKKKDGDYRLCIDYRALNSQTIKDRYPLPNIDDQVTKLAGKCYFSTLDLAQGYYQVKISEESVPKTAFVTPSGQYEFLKMPFGLANAPAVFSRLIRLALHDVRNDVATYLDDVMLPTVTVESGLELLERVLELLERANLKLNLKKCSFLKTSVNYLGHEITEGTIRPGQNKINCVSEYRQPRNVHEIRQFIGLTSYFRKFIRGFAEIALPLTRLTKKT</sequence>
<accession>A0ABQ7Q294</accession>
<evidence type="ECO:0000313" key="9">
    <source>
        <dbReference type="EMBL" id="KAG7299353.1"/>
    </source>
</evidence>
<dbReference type="SUPFAM" id="SSF50630">
    <property type="entry name" value="Acid proteases"/>
    <property type="match status" value="1"/>
</dbReference>
<name>A0ABQ7Q294_PLUXY</name>
<dbReference type="CDD" id="cd01647">
    <property type="entry name" value="RT_LTR"/>
    <property type="match status" value="1"/>
</dbReference>
<keyword evidence="2" id="KW-0548">Nucleotidyltransferase</keyword>
<evidence type="ECO:0000256" key="6">
    <source>
        <dbReference type="SAM" id="MobiDB-lite"/>
    </source>
</evidence>
<dbReference type="CDD" id="cd00303">
    <property type="entry name" value="retropepsin_like"/>
    <property type="match status" value="1"/>
</dbReference>